<dbReference type="PANTHER" id="PTHR12320">
    <property type="entry name" value="PROTEIN PHOSPHATASE 2C"/>
    <property type="match status" value="1"/>
</dbReference>
<dbReference type="SMART" id="SM00332">
    <property type="entry name" value="PP2Cc"/>
    <property type="match status" value="1"/>
</dbReference>
<keyword evidence="4" id="KW-1185">Reference proteome</keyword>
<keyword evidence="1" id="KW-0464">Manganese</keyword>
<accession>A0A0V0QXJ1</accession>
<dbReference type="InterPro" id="IPR036457">
    <property type="entry name" value="PPM-type-like_dom_sf"/>
</dbReference>
<keyword evidence="1" id="KW-0904">Protein phosphatase</keyword>
<dbReference type="Proteomes" id="UP000054937">
    <property type="component" value="Unassembled WGS sequence"/>
</dbReference>
<comment type="cofactor">
    <cofactor evidence="1">
        <name>Mg(2+)</name>
        <dbReference type="ChEBI" id="CHEBI:18420"/>
    </cofactor>
</comment>
<comment type="caution">
    <text evidence="3">The sequence shown here is derived from an EMBL/GenBank/DDBJ whole genome shotgun (WGS) entry which is preliminary data.</text>
</comment>
<evidence type="ECO:0000313" key="3">
    <source>
        <dbReference type="EMBL" id="KRX07055.1"/>
    </source>
</evidence>
<sequence length="253" mass="28836">MIPHPEKAYKGGEDAAYVDSQIIAVADGVGGWASHGVDPKIYSNRLIDAVRKFWHEKTEQYRKNPKELLEAAASVVDELGSSTLVICTLDDRKHLLYTTYMGDSGYLIFRPNKEGNDIDLFYEFQEMQKAFNFPYQLGYQKYGDNPNLAWKFKHNIKNNDIIIVGSDGLFDNLSPDQIKEIIKSIDNNNKLNHLEQQDINQISEIIAKEAYDLSLNKFYSSPFSQKAKQHNKYFMGGKSDDITVAVGQIKLQK</sequence>
<proteinExistence type="inferred from homology"/>
<comment type="catalytic activity">
    <reaction evidence="1">
        <text>O-phospho-L-threonyl-[protein] + H2O = L-threonyl-[protein] + phosphate</text>
        <dbReference type="Rhea" id="RHEA:47004"/>
        <dbReference type="Rhea" id="RHEA-COMP:11060"/>
        <dbReference type="Rhea" id="RHEA-COMP:11605"/>
        <dbReference type="ChEBI" id="CHEBI:15377"/>
        <dbReference type="ChEBI" id="CHEBI:30013"/>
        <dbReference type="ChEBI" id="CHEBI:43474"/>
        <dbReference type="ChEBI" id="CHEBI:61977"/>
        <dbReference type="EC" id="3.1.3.16"/>
    </reaction>
</comment>
<comment type="cofactor">
    <cofactor evidence="1">
        <name>Mn(2+)</name>
        <dbReference type="ChEBI" id="CHEBI:29035"/>
    </cofactor>
</comment>
<keyword evidence="1" id="KW-0378">Hydrolase</keyword>
<dbReference type="InParanoid" id="A0A0V0QXJ1"/>
<reference evidence="3 4" key="1">
    <citation type="journal article" date="2015" name="Sci. Rep.">
        <title>Genome of the facultative scuticociliatosis pathogen Pseudocohnilembus persalinus provides insight into its virulence through horizontal gene transfer.</title>
        <authorList>
            <person name="Xiong J."/>
            <person name="Wang G."/>
            <person name="Cheng J."/>
            <person name="Tian M."/>
            <person name="Pan X."/>
            <person name="Warren A."/>
            <person name="Jiang C."/>
            <person name="Yuan D."/>
            <person name="Miao W."/>
        </authorList>
    </citation>
    <scope>NUCLEOTIDE SEQUENCE [LARGE SCALE GENOMIC DNA]</scope>
    <source>
        <strain evidence="3">36N120E</strain>
    </source>
</reference>
<dbReference type="SMART" id="SM00331">
    <property type="entry name" value="PP2C_SIG"/>
    <property type="match status" value="1"/>
</dbReference>
<feature type="domain" description="PPM-type phosphatase" evidence="2">
    <location>
        <begin position="1"/>
        <end position="249"/>
    </location>
</feature>
<organism evidence="3 4">
    <name type="scientific">Pseudocohnilembus persalinus</name>
    <name type="common">Ciliate</name>
    <dbReference type="NCBI Taxonomy" id="266149"/>
    <lineage>
        <taxon>Eukaryota</taxon>
        <taxon>Sar</taxon>
        <taxon>Alveolata</taxon>
        <taxon>Ciliophora</taxon>
        <taxon>Intramacronucleata</taxon>
        <taxon>Oligohymenophorea</taxon>
        <taxon>Scuticociliatia</taxon>
        <taxon>Philasterida</taxon>
        <taxon>Pseudocohnilembidae</taxon>
        <taxon>Pseudocohnilembus</taxon>
    </lineage>
</organism>
<comment type="catalytic activity">
    <reaction evidence="1">
        <text>O-phospho-L-seryl-[protein] + H2O = L-seryl-[protein] + phosphate</text>
        <dbReference type="Rhea" id="RHEA:20629"/>
        <dbReference type="Rhea" id="RHEA-COMP:9863"/>
        <dbReference type="Rhea" id="RHEA-COMP:11604"/>
        <dbReference type="ChEBI" id="CHEBI:15377"/>
        <dbReference type="ChEBI" id="CHEBI:29999"/>
        <dbReference type="ChEBI" id="CHEBI:43474"/>
        <dbReference type="ChEBI" id="CHEBI:83421"/>
        <dbReference type="EC" id="3.1.3.16"/>
    </reaction>
</comment>
<dbReference type="EMBL" id="LDAU01000089">
    <property type="protein sequence ID" value="KRX07055.1"/>
    <property type="molecule type" value="Genomic_DNA"/>
</dbReference>
<dbReference type="AlphaFoldDB" id="A0A0V0QXJ1"/>
<dbReference type="SUPFAM" id="SSF81606">
    <property type="entry name" value="PP2C-like"/>
    <property type="match status" value="1"/>
</dbReference>
<dbReference type="GO" id="GO:0046872">
    <property type="term" value="F:metal ion binding"/>
    <property type="evidence" value="ECO:0007669"/>
    <property type="project" value="UniProtKB-UniRule"/>
</dbReference>
<dbReference type="Pfam" id="PF07228">
    <property type="entry name" value="SpoIIE"/>
    <property type="match status" value="1"/>
</dbReference>
<name>A0A0V0QXJ1_PSEPJ</name>
<keyword evidence="1" id="KW-0460">Magnesium</keyword>
<dbReference type="GO" id="GO:0004722">
    <property type="term" value="F:protein serine/threonine phosphatase activity"/>
    <property type="evidence" value="ECO:0007669"/>
    <property type="project" value="UniProtKB-EC"/>
</dbReference>
<protein>
    <recommendedName>
        <fullName evidence="1">Protein phosphatase</fullName>
        <ecNumber evidence="1">3.1.3.16</ecNumber>
    </recommendedName>
</protein>
<dbReference type="OrthoDB" id="60843at2759"/>
<evidence type="ECO:0000256" key="1">
    <source>
        <dbReference type="RuleBase" id="RU366020"/>
    </source>
</evidence>
<evidence type="ECO:0000313" key="4">
    <source>
        <dbReference type="Proteomes" id="UP000054937"/>
    </source>
</evidence>
<dbReference type="InterPro" id="IPR001932">
    <property type="entry name" value="PPM-type_phosphatase-like_dom"/>
</dbReference>
<dbReference type="EC" id="3.1.3.16" evidence="1"/>
<gene>
    <name evidence="3" type="ORF">PPERSA_08732</name>
</gene>
<dbReference type="PANTHER" id="PTHR12320:SF1">
    <property type="entry name" value="PROTEIN PHOSPHATASE PTC7 HOMOLOG"/>
    <property type="match status" value="1"/>
</dbReference>
<dbReference type="InterPro" id="IPR039123">
    <property type="entry name" value="PPTC7"/>
</dbReference>
<dbReference type="PROSITE" id="PS51746">
    <property type="entry name" value="PPM_2"/>
    <property type="match status" value="1"/>
</dbReference>
<comment type="similarity">
    <text evidence="1">Belongs to the PP2C family.</text>
</comment>
<dbReference type="Gene3D" id="3.60.40.10">
    <property type="entry name" value="PPM-type phosphatase domain"/>
    <property type="match status" value="1"/>
</dbReference>
<keyword evidence="1" id="KW-0479">Metal-binding</keyword>
<evidence type="ECO:0000259" key="2">
    <source>
        <dbReference type="PROSITE" id="PS51746"/>
    </source>
</evidence>
<dbReference type="OMA" id="ANTIAWM"/>